<organism evidence="1 2">
    <name type="scientific">Streptomyces phage Amethyst</name>
    <dbReference type="NCBI Taxonomy" id="2041205"/>
    <lineage>
        <taxon>Viruses</taxon>
        <taxon>Duplodnaviria</taxon>
        <taxon>Heunggongvirae</taxon>
        <taxon>Uroviricota</taxon>
        <taxon>Caudoviricetes</taxon>
        <taxon>Arquatrovirinae</taxon>
        <taxon>Omarvirus</taxon>
        <taxon>Omarvirus amethyst</taxon>
    </lineage>
</organism>
<accession>A0A291LHU1</accession>
<dbReference type="Proteomes" id="UP000228562">
    <property type="component" value="Segment"/>
</dbReference>
<reference evidence="1 2" key="1">
    <citation type="submission" date="2017-08" db="EMBL/GenBank/DDBJ databases">
        <authorList>
            <person name="Spangler E.H."/>
            <person name="Amajor V.O."/>
            <person name="Gomez X.D."/>
            <person name="Bhuiyan S."/>
            <person name="Layton S.R."/>
            <person name="Kim T."/>
            <person name="Hughes L.E."/>
            <person name="Garlena R.A."/>
            <person name="Russell D.A."/>
            <person name="Pope W.H."/>
            <person name="Jacobs-Sera D."/>
            <person name="Hendrix R.W."/>
            <person name="Hatfull G.F."/>
        </authorList>
    </citation>
    <scope>NUCLEOTIDE SEQUENCE [LARGE SCALE GENOMIC DNA]</scope>
</reference>
<dbReference type="EMBL" id="MF766044">
    <property type="protein sequence ID" value="ATI18645.1"/>
    <property type="molecule type" value="Genomic_DNA"/>
</dbReference>
<keyword evidence="2" id="KW-1185">Reference proteome</keyword>
<sequence length="124" mass="12835">MGASLYPPPKETTTVVTSGFTPTSGFTVNNFEARKVNGVCSFGLDLAVVNTISAGSQPWNLPDTVIGTLPAGFTPPRTYAAIYGTGYADGEADVTAAGTITLRSTNSFDLTAGHTVRISGAWVM</sequence>
<gene>
    <name evidence="1" type="ORF">SEA_AMETHYST_23</name>
</gene>
<evidence type="ECO:0000313" key="2">
    <source>
        <dbReference type="Proteomes" id="UP000228562"/>
    </source>
</evidence>
<name>A0A291LHU1_9CAUD</name>
<evidence type="ECO:0000313" key="1">
    <source>
        <dbReference type="EMBL" id="ATI18645.1"/>
    </source>
</evidence>
<protein>
    <submittedName>
        <fullName evidence="1">Uncharacterized protein</fullName>
    </submittedName>
</protein>
<proteinExistence type="predicted"/>